<gene>
    <name evidence="1" type="ORF">GCM10017781_47170</name>
    <name evidence="2" type="ORF">HNQ07_004778</name>
</gene>
<name>A0A7W8NTL7_9DEIO</name>
<reference evidence="1" key="4">
    <citation type="submission" date="2024-05" db="EMBL/GenBank/DDBJ databases">
        <authorList>
            <person name="Sun Q."/>
            <person name="Zhou Y."/>
        </authorList>
    </citation>
    <scope>NUCLEOTIDE SEQUENCE</scope>
    <source>
        <strain evidence="1">CGMCC 1.18437</strain>
    </source>
</reference>
<sequence>MHRATQRYLGLPETWPTQDDQLLPIQTVKIQGRAQTHLLQALDIRGRWHGGALFGSHLSGTLEVPLITASAPPGTVSHPLTLSLPYLIGASQIVTTFLSAGVDWVGQWIAAPDGRLPDRRADLLWVNFGARRGLIDDRHPLAVIGLREGSLVGRAYIWDEGEPIEVDCPV</sequence>
<keyword evidence="4" id="KW-1185">Reference proteome</keyword>
<organism evidence="2 3">
    <name type="scientific">Deinococcus metalli</name>
    <dbReference type="NCBI Taxonomy" id="1141878"/>
    <lineage>
        <taxon>Bacteria</taxon>
        <taxon>Thermotogati</taxon>
        <taxon>Deinococcota</taxon>
        <taxon>Deinococci</taxon>
        <taxon>Deinococcales</taxon>
        <taxon>Deinococcaceae</taxon>
        <taxon>Deinococcus</taxon>
    </lineage>
</organism>
<evidence type="ECO:0000313" key="4">
    <source>
        <dbReference type="Proteomes" id="UP000619376"/>
    </source>
</evidence>
<proteinExistence type="predicted"/>
<reference evidence="4" key="2">
    <citation type="journal article" date="2019" name="Int. J. Syst. Evol. Microbiol.">
        <title>The Global Catalogue of Microorganisms (GCM) 10K type strain sequencing project: providing services to taxonomists for standard genome sequencing and annotation.</title>
        <authorList>
            <consortium name="The Broad Institute Genomics Platform"/>
            <consortium name="The Broad Institute Genome Sequencing Center for Infectious Disease"/>
            <person name="Wu L."/>
            <person name="Ma J."/>
        </authorList>
    </citation>
    <scope>NUCLEOTIDE SEQUENCE [LARGE SCALE GENOMIC DNA]</scope>
    <source>
        <strain evidence="4">CGMCC 1.18437</strain>
    </source>
</reference>
<dbReference type="EMBL" id="JACHFK010000026">
    <property type="protein sequence ID" value="MBB5379263.1"/>
    <property type="molecule type" value="Genomic_DNA"/>
</dbReference>
<dbReference type="Proteomes" id="UP000619376">
    <property type="component" value="Unassembled WGS sequence"/>
</dbReference>
<evidence type="ECO:0000313" key="2">
    <source>
        <dbReference type="EMBL" id="MBB5379263.1"/>
    </source>
</evidence>
<evidence type="ECO:0000313" key="1">
    <source>
        <dbReference type="EMBL" id="GHF66008.1"/>
    </source>
</evidence>
<comment type="caution">
    <text evidence="2">The sequence shown here is derived from an EMBL/GenBank/DDBJ whole genome shotgun (WGS) entry which is preliminary data.</text>
</comment>
<dbReference type="EMBL" id="BNAJ01000027">
    <property type="protein sequence ID" value="GHF66008.1"/>
    <property type="molecule type" value="Genomic_DNA"/>
</dbReference>
<protein>
    <submittedName>
        <fullName evidence="2">Uncharacterized protein</fullName>
    </submittedName>
</protein>
<evidence type="ECO:0000313" key="3">
    <source>
        <dbReference type="Proteomes" id="UP000539473"/>
    </source>
</evidence>
<reference evidence="1" key="1">
    <citation type="journal article" date="2014" name="Int. J. Syst. Evol. Microbiol.">
        <title>Complete genome of a new Firmicutes species belonging to the dominant human colonic microbiota ('Ruminococcus bicirculans') reveals two chromosomes and a selective capacity to utilize plant glucans.</title>
        <authorList>
            <consortium name="NISC Comparative Sequencing Program"/>
            <person name="Wegmann U."/>
            <person name="Louis P."/>
            <person name="Goesmann A."/>
            <person name="Henrissat B."/>
            <person name="Duncan S.H."/>
            <person name="Flint H.J."/>
        </authorList>
    </citation>
    <scope>NUCLEOTIDE SEQUENCE</scope>
    <source>
        <strain evidence="1">CGMCC 1.18437</strain>
    </source>
</reference>
<dbReference type="Proteomes" id="UP000539473">
    <property type="component" value="Unassembled WGS sequence"/>
</dbReference>
<dbReference type="RefSeq" id="WP_229832358.1">
    <property type="nucleotide sequence ID" value="NZ_BNAJ01000027.1"/>
</dbReference>
<dbReference type="AlphaFoldDB" id="A0A7W8NTL7"/>
<accession>A0A7W8NTL7</accession>
<reference evidence="2 3" key="3">
    <citation type="submission" date="2020-08" db="EMBL/GenBank/DDBJ databases">
        <title>Genomic Encyclopedia of Type Strains, Phase IV (KMG-IV): sequencing the most valuable type-strain genomes for metagenomic binning, comparative biology and taxonomic classification.</title>
        <authorList>
            <person name="Goeker M."/>
        </authorList>
    </citation>
    <scope>NUCLEOTIDE SEQUENCE [LARGE SCALE GENOMIC DNA]</scope>
    <source>
        <strain evidence="2 3">DSM 27521</strain>
    </source>
</reference>